<dbReference type="GO" id="GO:0045454">
    <property type="term" value="P:cell redox homeostasis"/>
    <property type="evidence" value="ECO:0007669"/>
    <property type="project" value="TreeGrafter"/>
</dbReference>
<dbReference type="GO" id="GO:0015035">
    <property type="term" value="F:protein-disulfide reductase activity"/>
    <property type="evidence" value="ECO:0007669"/>
    <property type="project" value="TreeGrafter"/>
</dbReference>
<dbReference type="SUPFAM" id="SSF52833">
    <property type="entry name" value="Thioredoxin-like"/>
    <property type="match status" value="1"/>
</dbReference>
<sequence>MTGPMGARRGVGGAVDLSALAAPKPEPTPPPADGGPSIIEVSEPTFEADVIVRSERELVLLLLWARWSEPSVHLGQTMEQLAVAAGGAWTLALVDVDAAPRIPQAFGAQNVPMVIAMWNQQPVSAFDGAKEPAEIAAWIQDVAAQAGVPMASAAAEPEPADDPRMVAAEELLNAGDTDAALAAYEAIATTDGPKSEAASAVRNIRFMVRAQQHDPSIISTAAADDVDGQLAAADVLLLGQRPEQAFDALINLVRLTDGDDRTRARTRLLELFDLFDPAEPFVVAARRKLATALY</sequence>
<dbReference type="Gene3D" id="3.40.30.10">
    <property type="entry name" value="Glutaredoxin"/>
    <property type="match status" value="1"/>
</dbReference>
<evidence type="ECO:0000256" key="3">
    <source>
        <dbReference type="ARBA" id="ARBA00023284"/>
    </source>
</evidence>
<feature type="region of interest" description="Disordered" evidence="4">
    <location>
        <begin position="1"/>
        <end position="38"/>
    </location>
</feature>
<dbReference type="PROSITE" id="PS51352">
    <property type="entry name" value="THIOREDOXIN_2"/>
    <property type="match status" value="1"/>
</dbReference>
<evidence type="ECO:0000256" key="4">
    <source>
        <dbReference type="SAM" id="MobiDB-lite"/>
    </source>
</evidence>
<accession>M3VBC6</accession>
<comment type="similarity">
    <text evidence="2">Belongs to the thioredoxin family.</text>
</comment>
<gene>
    <name evidence="6" type="ORF">GM1_014_00200</name>
</gene>
<evidence type="ECO:0000256" key="1">
    <source>
        <dbReference type="ARBA" id="ARBA00003318"/>
    </source>
</evidence>
<dbReference type="Gene3D" id="1.25.40.10">
    <property type="entry name" value="Tetratricopeptide repeat domain"/>
    <property type="match status" value="1"/>
</dbReference>
<feature type="compositionally biased region" description="Pro residues" evidence="4">
    <location>
        <begin position="24"/>
        <end position="33"/>
    </location>
</feature>
<dbReference type="InterPro" id="IPR011990">
    <property type="entry name" value="TPR-like_helical_dom_sf"/>
</dbReference>
<dbReference type="STRING" id="410332.SAMN04488550_1654"/>
<dbReference type="CDD" id="cd02956">
    <property type="entry name" value="ybbN"/>
    <property type="match status" value="1"/>
</dbReference>
<feature type="domain" description="Thioredoxin" evidence="5">
    <location>
        <begin position="18"/>
        <end position="144"/>
    </location>
</feature>
<dbReference type="PANTHER" id="PTHR45663:SF11">
    <property type="entry name" value="GEO12009P1"/>
    <property type="match status" value="1"/>
</dbReference>
<dbReference type="AlphaFoldDB" id="M3VBC6"/>
<evidence type="ECO:0000259" key="5">
    <source>
        <dbReference type="PROSITE" id="PS51352"/>
    </source>
</evidence>
<dbReference type="EMBL" id="BAOP01000014">
    <property type="protein sequence ID" value="GAC80028.1"/>
    <property type="molecule type" value="Genomic_DNA"/>
</dbReference>
<dbReference type="InterPro" id="IPR013766">
    <property type="entry name" value="Thioredoxin_domain"/>
</dbReference>
<comment type="caution">
    <text evidence="6">The sequence shown here is derived from an EMBL/GenBank/DDBJ whole genome shotgun (WGS) entry which is preliminary data.</text>
</comment>
<dbReference type="InterPro" id="IPR036249">
    <property type="entry name" value="Thioredoxin-like_sf"/>
</dbReference>
<dbReference type="Pfam" id="PF14561">
    <property type="entry name" value="TPR_20"/>
    <property type="match status" value="1"/>
</dbReference>
<evidence type="ECO:0000256" key="2">
    <source>
        <dbReference type="ARBA" id="ARBA00008987"/>
    </source>
</evidence>
<keyword evidence="7" id="KW-1185">Reference proteome</keyword>
<dbReference type="Pfam" id="PF00085">
    <property type="entry name" value="Thioredoxin"/>
    <property type="match status" value="1"/>
</dbReference>
<dbReference type="GO" id="GO:0006950">
    <property type="term" value="P:response to stress"/>
    <property type="evidence" value="ECO:0007669"/>
    <property type="project" value="UniProtKB-ARBA"/>
</dbReference>
<keyword evidence="3" id="KW-0676">Redox-active center</keyword>
<dbReference type="RefSeq" id="WP_008378773.1">
    <property type="nucleotide sequence ID" value="NZ_BAOP01000014.1"/>
</dbReference>
<reference evidence="6 7" key="1">
    <citation type="submission" date="2013-02" db="EMBL/GenBank/DDBJ databases">
        <title>Whole genome shotgun sequence of Gordonia malaquae NBRC 108250.</title>
        <authorList>
            <person name="Yoshida I."/>
            <person name="Hosoyama A."/>
            <person name="Tsuchikane K."/>
            <person name="Ando Y."/>
            <person name="Baba S."/>
            <person name="Ohji S."/>
            <person name="Hamada M."/>
            <person name="Tamura T."/>
            <person name="Yamazoe A."/>
            <person name="Yamazaki S."/>
            <person name="Fujita N."/>
        </authorList>
    </citation>
    <scope>NUCLEOTIDE SEQUENCE [LARGE SCALE GENOMIC DNA]</scope>
    <source>
        <strain evidence="6 7">NBRC 108250</strain>
    </source>
</reference>
<protein>
    <submittedName>
        <fullName evidence="6">Putative thioredoxin</fullName>
    </submittedName>
</protein>
<evidence type="ECO:0000313" key="6">
    <source>
        <dbReference type="EMBL" id="GAC80028.1"/>
    </source>
</evidence>
<dbReference type="GO" id="GO:0005829">
    <property type="term" value="C:cytosol"/>
    <property type="evidence" value="ECO:0007669"/>
    <property type="project" value="TreeGrafter"/>
</dbReference>
<dbReference type="eggNOG" id="COG3118">
    <property type="taxonomic scope" value="Bacteria"/>
</dbReference>
<dbReference type="Proteomes" id="UP000035009">
    <property type="component" value="Unassembled WGS sequence"/>
</dbReference>
<proteinExistence type="inferred from homology"/>
<organism evidence="6 7">
    <name type="scientific">Gordonia malaquae NBRC 108250</name>
    <dbReference type="NCBI Taxonomy" id="1223542"/>
    <lineage>
        <taxon>Bacteria</taxon>
        <taxon>Bacillati</taxon>
        <taxon>Actinomycetota</taxon>
        <taxon>Actinomycetes</taxon>
        <taxon>Mycobacteriales</taxon>
        <taxon>Gordoniaceae</taxon>
        <taxon>Gordonia</taxon>
    </lineage>
</organism>
<dbReference type="PANTHER" id="PTHR45663">
    <property type="entry name" value="GEO12009P1"/>
    <property type="match status" value="1"/>
</dbReference>
<evidence type="ECO:0000313" key="7">
    <source>
        <dbReference type="Proteomes" id="UP000035009"/>
    </source>
</evidence>
<comment type="function">
    <text evidence="1">Participates in various redox reactions through the reversible oxidation of its active center dithiol to a disulfide and catalyzes dithiol-disulfide exchange reactions.</text>
</comment>
<name>M3VBC6_GORML</name>